<feature type="active site" description="For ring-opening step" evidence="4">
    <location>
        <position position="138"/>
    </location>
</feature>
<comment type="catalytic activity">
    <reaction evidence="1 4">
        <text>alpha-D-glucosamine 6-phosphate + H2O = beta-D-fructose 6-phosphate + NH4(+)</text>
        <dbReference type="Rhea" id="RHEA:12172"/>
        <dbReference type="ChEBI" id="CHEBI:15377"/>
        <dbReference type="ChEBI" id="CHEBI:28938"/>
        <dbReference type="ChEBI" id="CHEBI:57634"/>
        <dbReference type="ChEBI" id="CHEBI:75989"/>
        <dbReference type="EC" id="3.5.99.6"/>
    </reaction>
</comment>
<dbReference type="AlphaFoldDB" id="A0A4R0XSX6"/>
<comment type="caution">
    <text evidence="4">Lacks conserved residue(s) required for the propagation of feature annotation.</text>
</comment>
<keyword evidence="3 4" id="KW-0119">Carbohydrate metabolism</keyword>
<accession>A0A4R0XSX6</accession>
<evidence type="ECO:0000256" key="3">
    <source>
        <dbReference type="ARBA" id="ARBA00023277"/>
    </source>
</evidence>
<dbReference type="UniPathway" id="UPA00629">
    <property type="reaction ID" value="UER00684"/>
</dbReference>
<evidence type="ECO:0000313" key="7">
    <source>
        <dbReference type="Proteomes" id="UP000294192"/>
    </source>
</evidence>
<feature type="domain" description="Glucosamine/galactosamine-6-phosphate isomerase" evidence="5">
    <location>
        <begin position="11"/>
        <end position="224"/>
    </location>
</feature>
<gene>
    <name evidence="4 6" type="primary">nagB</name>
    <name evidence="6" type="ORF">C4B24_04145</name>
</gene>
<dbReference type="GO" id="GO:0006043">
    <property type="term" value="P:glucosamine catabolic process"/>
    <property type="evidence" value="ECO:0007669"/>
    <property type="project" value="TreeGrafter"/>
</dbReference>
<dbReference type="PANTHER" id="PTHR11280:SF5">
    <property type="entry name" value="GLUCOSAMINE-6-PHOSPHATE ISOMERASE"/>
    <property type="match status" value="1"/>
</dbReference>
<dbReference type="OrthoDB" id="9791139at2"/>
<feature type="active site" description="Proton acceptor; for ring-opening step" evidence="4">
    <location>
        <position position="133"/>
    </location>
</feature>
<dbReference type="InterPro" id="IPR037171">
    <property type="entry name" value="NagB/RpiA_transferase-like"/>
</dbReference>
<evidence type="ECO:0000256" key="2">
    <source>
        <dbReference type="ARBA" id="ARBA00022801"/>
    </source>
</evidence>
<comment type="function">
    <text evidence="4">Catalyzes the reversible isomerization-deamination of glucosamine 6-phosphate (GlcN6P) to form fructose 6-phosphate (Fru6P) and ammonium ion.</text>
</comment>
<dbReference type="FunFam" id="3.40.50.1360:FF:000003">
    <property type="entry name" value="Glucosamine-6-phosphate deaminase"/>
    <property type="match status" value="1"/>
</dbReference>
<dbReference type="InterPro" id="IPR006148">
    <property type="entry name" value="Glc/Gal-6P_isomerase"/>
</dbReference>
<dbReference type="InterPro" id="IPR004547">
    <property type="entry name" value="Glucosamine6P_isomerase"/>
</dbReference>
<evidence type="ECO:0000256" key="1">
    <source>
        <dbReference type="ARBA" id="ARBA00000644"/>
    </source>
</evidence>
<dbReference type="SUPFAM" id="SSF100950">
    <property type="entry name" value="NagB/RpiA/CoA transferase-like"/>
    <property type="match status" value="1"/>
</dbReference>
<evidence type="ECO:0000313" key="6">
    <source>
        <dbReference type="EMBL" id="TCG10709.1"/>
    </source>
</evidence>
<dbReference type="CDD" id="cd01399">
    <property type="entry name" value="GlcN6P_deaminase"/>
    <property type="match status" value="1"/>
</dbReference>
<comment type="similarity">
    <text evidence="4">Belongs to the glucosamine/galactosamine-6-phosphate isomerase family. NagB subfamily.</text>
</comment>
<reference evidence="6 7" key="1">
    <citation type="submission" date="2018-02" db="EMBL/GenBank/DDBJ databases">
        <title>Mycoplasma marinum and Mycoplasma todarodis sp. nov., moderately halophilic and psychrotolerant mycoplasmas isolated from cephalopods.</title>
        <authorList>
            <person name="Viver T."/>
        </authorList>
    </citation>
    <scope>NUCLEOTIDE SEQUENCE [LARGE SCALE GENOMIC DNA]</scope>
    <source>
        <strain evidence="6 7">PE</strain>
    </source>
</reference>
<name>A0A4R0XSX6_9MOLU</name>
<protein>
    <recommendedName>
        <fullName evidence="4">Glucosamine-6-phosphate deaminase</fullName>
        <ecNumber evidence="4">3.5.99.6</ecNumber>
    </recommendedName>
    <alternativeName>
        <fullName evidence="4">GlcN6P deaminase</fullName>
        <shortName evidence="4">GNPDA</shortName>
    </alternativeName>
    <alternativeName>
        <fullName evidence="4">Glucosamine-6-phosphate isomerase</fullName>
    </alternativeName>
</protein>
<dbReference type="GO" id="GO:0042802">
    <property type="term" value="F:identical protein binding"/>
    <property type="evidence" value="ECO:0007669"/>
    <property type="project" value="TreeGrafter"/>
</dbReference>
<proteinExistence type="inferred from homology"/>
<dbReference type="RefSeq" id="WP_131599504.1">
    <property type="nucleotide sequence ID" value="NZ_CBDBYK010000019.1"/>
</dbReference>
<feature type="active site" description="For ring-opening step" evidence="4">
    <location>
        <position position="131"/>
    </location>
</feature>
<dbReference type="NCBIfam" id="TIGR00502">
    <property type="entry name" value="nagB"/>
    <property type="match status" value="1"/>
</dbReference>
<dbReference type="GO" id="GO:0005975">
    <property type="term" value="P:carbohydrate metabolic process"/>
    <property type="evidence" value="ECO:0007669"/>
    <property type="project" value="InterPro"/>
</dbReference>
<keyword evidence="2 4" id="KW-0378">Hydrolase</keyword>
<dbReference type="GO" id="GO:0006046">
    <property type="term" value="P:N-acetylglucosamine catabolic process"/>
    <property type="evidence" value="ECO:0007669"/>
    <property type="project" value="UniProtKB-UniRule"/>
</dbReference>
<dbReference type="Proteomes" id="UP000294192">
    <property type="component" value="Unassembled WGS sequence"/>
</dbReference>
<dbReference type="PANTHER" id="PTHR11280">
    <property type="entry name" value="GLUCOSAMINE-6-PHOSPHATE ISOMERASE"/>
    <property type="match status" value="1"/>
</dbReference>
<dbReference type="Gene3D" id="3.40.50.1360">
    <property type="match status" value="1"/>
</dbReference>
<dbReference type="EC" id="3.5.99.6" evidence="4"/>
<comment type="pathway">
    <text evidence="4">Amino-sugar metabolism; N-acetylneuraminate degradation; D-fructose 6-phosphate from N-acetylneuraminate: step 5/5.</text>
</comment>
<keyword evidence="7" id="KW-1185">Reference proteome</keyword>
<dbReference type="GO" id="GO:0005737">
    <property type="term" value="C:cytoplasm"/>
    <property type="evidence" value="ECO:0007669"/>
    <property type="project" value="TreeGrafter"/>
</dbReference>
<dbReference type="GO" id="GO:0004342">
    <property type="term" value="F:glucosamine-6-phosphate deaminase activity"/>
    <property type="evidence" value="ECO:0007669"/>
    <property type="project" value="UniProtKB-UniRule"/>
</dbReference>
<sequence>MKVIIVKNHAEMSQKAAEIISKKVISKPNAVLGLATGGTPEETYKILVSKNLDWSSIKTFNLDEYSNIESTHEMSYRFYMNNRLFDSINIDKANTHVPSGMANPVIEGKRYDDAILKAGGIDLQLLGLGTNAHIGFNEPGSSENGETGQVDLTDSTIKANARYFESANDVPRTAISMGIGSILKAKEILLIASGETKAQAVKDLVEGEITTDVPASFLQKHSNAIILVDEAAARLLNK</sequence>
<dbReference type="EMBL" id="PSZO01000024">
    <property type="protein sequence ID" value="TCG10709.1"/>
    <property type="molecule type" value="Genomic_DNA"/>
</dbReference>
<comment type="caution">
    <text evidence="6">The sequence shown here is derived from an EMBL/GenBank/DDBJ whole genome shotgun (WGS) entry which is preliminary data.</text>
</comment>
<feature type="active site" description="Proton acceptor; for enolization step" evidence="4">
    <location>
        <position position="63"/>
    </location>
</feature>
<evidence type="ECO:0000256" key="4">
    <source>
        <dbReference type="HAMAP-Rule" id="MF_01241"/>
    </source>
</evidence>
<organism evidence="6 7">
    <name type="scientific">Mycoplasma marinum</name>
    <dbReference type="NCBI Taxonomy" id="1937190"/>
    <lineage>
        <taxon>Bacteria</taxon>
        <taxon>Bacillati</taxon>
        <taxon>Mycoplasmatota</taxon>
        <taxon>Mollicutes</taxon>
        <taxon>Mycoplasmataceae</taxon>
        <taxon>Mycoplasma</taxon>
    </lineage>
</organism>
<dbReference type="HAMAP" id="MF_01241">
    <property type="entry name" value="GlcN6P_deamin"/>
    <property type="match status" value="1"/>
</dbReference>
<dbReference type="GO" id="GO:0019262">
    <property type="term" value="P:N-acetylneuraminate catabolic process"/>
    <property type="evidence" value="ECO:0007669"/>
    <property type="project" value="UniProtKB-UniRule"/>
</dbReference>
<dbReference type="Pfam" id="PF01182">
    <property type="entry name" value="Glucosamine_iso"/>
    <property type="match status" value="1"/>
</dbReference>
<evidence type="ECO:0000259" key="5">
    <source>
        <dbReference type="Pfam" id="PF01182"/>
    </source>
</evidence>